<keyword evidence="2" id="KW-0805">Transcription regulation</keyword>
<name>A0A086YCP6_9RHOB</name>
<evidence type="ECO:0000256" key="1">
    <source>
        <dbReference type="ARBA" id="ARBA00009437"/>
    </source>
</evidence>
<dbReference type="PANTHER" id="PTHR30126">
    <property type="entry name" value="HTH-TYPE TRANSCRIPTIONAL REGULATOR"/>
    <property type="match status" value="1"/>
</dbReference>
<comment type="similarity">
    <text evidence="1">Belongs to the LysR transcriptional regulatory family.</text>
</comment>
<dbReference type="AlphaFoldDB" id="A0A086YCP6"/>
<comment type="caution">
    <text evidence="5">The sequence shown here is derived from an EMBL/GenBank/DDBJ whole genome shotgun (WGS) entry which is preliminary data.</text>
</comment>
<organism evidence="5 6">
    <name type="scientific">Haematobacter massiliensis</name>
    <dbReference type="NCBI Taxonomy" id="195105"/>
    <lineage>
        <taxon>Bacteria</taxon>
        <taxon>Pseudomonadati</taxon>
        <taxon>Pseudomonadota</taxon>
        <taxon>Alphaproteobacteria</taxon>
        <taxon>Rhodobacterales</taxon>
        <taxon>Paracoccaceae</taxon>
        <taxon>Haematobacter</taxon>
    </lineage>
</organism>
<dbReference type="CDD" id="cd05466">
    <property type="entry name" value="PBP2_LTTR_substrate"/>
    <property type="match status" value="1"/>
</dbReference>
<dbReference type="Pfam" id="PF03466">
    <property type="entry name" value="LysR_substrate"/>
    <property type="match status" value="1"/>
</dbReference>
<dbReference type="Gene3D" id="1.10.10.10">
    <property type="entry name" value="Winged helix-like DNA-binding domain superfamily/Winged helix DNA-binding domain"/>
    <property type="match status" value="1"/>
</dbReference>
<keyword evidence="6" id="KW-1185">Reference proteome</keyword>
<protein>
    <submittedName>
        <fullName evidence="5">Transcriptional regulator</fullName>
    </submittedName>
</protein>
<dbReference type="Gene3D" id="3.40.190.290">
    <property type="match status" value="1"/>
</dbReference>
<evidence type="ECO:0000256" key="3">
    <source>
        <dbReference type="ARBA" id="ARBA00023125"/>
    </source>
</evidence>
<dbReference type="STRING" id="195105.CN97_06435"/>
<dbReference type="InterPro" id="IPR005119">
    <property type="entry name" value="LysR_subst-bd"/>
</dbReference>
<evidence type="ECO:0000256" key="2">
    <source>
        <dbReference type="ARBA" id="ARBA00023015"/>
    </source>
</evidence>
<dbReference type="InterPro" id="IPR036388">
    <property type="entry name" value="WH-like_DNA-bd_sf"/>
</dbReference>
<sequence>MHPNLVDHLTAFIAVIETGSQSAAGRALRRPVSSINYSIVQLETQCGFPLIERARRPATLTEQGRALFAEAKSVVERARRFTSHAASLEQGLETRIRVAVDVLFPRARLTQALGRFADLHPRATFQFFNSSLATLWDDLRGGRFDMAFSLAAAIPLDMEARSFAIETLSPVCAMTHPLAALPLPLAARAFDRERQIYYVGAPEIDMERVGRVFSTDVWTVNDVEQIRQIVLLGLGWCFAASGTFEDEVRSGRIRRLTCADAQFHPARTIVAAWPVEHRPGPLGRALIDTMSEVMAEQEGASAGRTSA</sequence>
<proteinExistence type="inferred from homology"/>
<dbReference type="InterPro" id="IPR036390">
    <property type="entry name" value="WH_DNA-bd_sf"/>
</dbReference>
<dbReference type="eggNOG" id="COG0583">
    <property type="taxonomic scope" value="Bacteria"/>
</dbReference>
<accession>A0A086YCP6</accession>
<dbReference type="PANTHER" id="PTHR30126:SF91">
    <property type="entry name" value="LYSR FAMILY TRANSCRIPTIONAL REGULATOR"/>
    <property type="match status" value="1"/>
</dbReference>
<dbReference type="PROSITE" id="PS50931">
    <property type="entry name" value="HTH_LYSR"/>
    <property type="match status" value="1"/>
</dbReference>
<dbReference type="SUPFAM" id="SSF53850">
    <property type="entry name" value="Periplasmic binding protein-like II"/>
    <property type="match status" value="1"/>
</dbReference>
<dbReference type="EMBL" id="JGYG01000001">
    <property type="protein sequence ID" value="KFI32046.1"/>
    <property type="molecule type" value="Genomic_DNA"/>
</dbReference>
<dbReference type="SUPFAM" id="SSF46785">
    <property type="entry name" value="Winged helix' DNA-binding domain"/>
    <property type="match status" value="1"/>
</dbReference>
<dbReference type="Pfam" id="PF00126">
    <property type="entry name" value="HTH_1"/>
    <property type="match status" value="1"/>
</dbReference>
<gene>
    <name evidence="5" type="ORF">CN97_06435</name>
</gene>
<evidence type="ECO:0000256" key="4">
    <source>
        <dbReference type="ARBA" id="ARBA00023163"/>
    </source>
</evidence>
<keyword evidence="3" id="KW-0238">DNA-binding</keyword>
<dbReference type="InterPro" id="IPR000847">
    <property type="entry name" value="LysR_HTH_N"/>
</dbReference>
<dbReference type="GO" id="GO:0000976">
    <property type="term" value="F:transcription cis-regulatory region binding"/>
    <property type="evidence" value="ECO:0007669"/>
    <property type="project" value="TreeGrafter"/>
</dbReference>
<dbReference type="OrthoDB" id="9814165at2"/>
<evidence type="ECO:0000313" key="5">
    <source>
        <dbReference type="EMBL" id="KFI32046.1"/>
    </source>
</evidence>
<dbReference type="GO" id="GO:0003700">
    <property type="term" value="F:DNA-binding transcription factor activity"/>
    <property type="evidence" value="ECO:0007669"/>
    <property type="project" value="InterPro"/>
</dbReference>
<keyword evidence="4" id="KW-0804">Transcription</keyword>
<reference evidence="5 6" key="1">
    <citation type="submission" date="2014-03" db="EMBL/GenBank/DDBJ databases">
        <title>Genome of Haematobacter massiliensis CCUG 47968.</title>
        <authorList>
            <person name="Wang D."/>
            <person name="Wang G."/>
        </authorList>
    </citation>
    <scope>NUCLEOTIDE SEQUENCE [LARGE SCALE GENOMIC DNA]</scope>
    <source>
        <strain evidence="5 6">CCUG 47968</strain>
    </source>
</reference>
<dbReference type="Proteomes" id="UP000028826">
    <property type="component" value="Unassembled WGS sequence"/>
</dbReference>
<dbReference type="RefSeq" id="WP_051910902.1">
    <property type="nucleotide sequence ID" value="NZ_CAMIFG010000077.1"/>
</dbReference>
<evidence type="ECO:0000313" key="6">
    <source>
        <dbReference type="Proteomes" id="UP000028826"/>
    </source>
</evidence>